<dbReference type="GO" id="GO:0071013">
    <property type="term" value="C:catalytic step 2 spliceosome"/>
    <property type="evidence" value="ECO:0007669"/>
    <property type="project" value="TreeGrafter"/>
</dbReference>
<dbReference type="PANTHER" id="PTHR13471">
    <property type="entry name" value="TETRATRICOPEPTIDE-LIKE HELICAL"/>
    <property type="match status" value="1"/>
</dbReference>
<dbReference type="PROSITE" id="PS50297">
    <property type="entry name" value="ANK_REP_REGION"/>
    <property type="match status" value="4"/>
</dbReference>
<feature type="repeat" description="ANK" evidence="4">
    <location>
        <begin position="251"/>
        <end position="283"/>
    </location>
</feature>
<dbReference type="PROSITE" id="PS50088">
    <property type="entry name" value="ANK_REPEAT"/>
    <property type="match status" value="5"/>
</dbReference>
<comment type="subcellular location">
    <subcellularLocation>
        <location evidence="1">Nucleus</location>
    </subcellularLocation>
</comment>
<comment type="caution">
    <text evidence="6">The sequence shown here is derived from an EMBL/GenBank/DDBJ whole genome shotgun (WGS) entry which is preliminary data.</text>
</comment>
<name>A0AAD9QU83_ACRCE</name>
<dbReference type="InterPro" id="IPR011990">
    <property type="entry name" value="TPR-like_helical_dom_sf"/>
</dbReference>
<organism evidence="6 7">
    <name type="scientific">Acropora cervicornis</name>
    <name type="common">Staghorn coral</name>
    <dbReference type="NCBI Taxonomy" id="6130"/>
    <lineage>
        <taxon>Eukaryota</taxon>
        <taxon>Metazoa</taxon>
        <taxon>Cnidaria</taxon>
        <taxon>Anthozoa</taxon>
        <taxon>Hexacorallia</taxon>
        <taxon>Scleractinia</taxon>
        <taxon>Astrocoeniina</taxon>
        <taxon>Acroporidae</taxon>
        <taxon>Acropora</taxon>
    </lineage>
</organism>
<feature type="repeat" description="ANK" evidence="4">
    <location>
        <begin position="285"/>
        <end position="318"/>
    </location>
</feature>
<feature type="compositionally biased region" description="Basic and acidic residues" evidence="5">
    <location>
        <begin position="66"/>
        <end position="75"/>
    </location>
</feature>
<feature type="region of interest" description="Disordered" evidence="5">
    <location>
        <begin position="409"/>
        <end position="498"/>
    </location>
</feature>
<dbReference type="InterPro" id="IPR002110">
    <property type="entry name" value="Ankyrin_rpt"/>
</dbReference>
<comment type="similarity">
    <text evidence="2">Belongs to the NRDE2 family.</text>
</comment>
<dbReference type="Proteomes" id="UP001249851">
    <property type="component" value="Unassembled WGS sequence"/>
</dbReference>
<evidence type="ECO:0000256" key="5">
    <source>
        <dbReference type="SAM" id="MobiDB-lite"/>
    </source>
</evidence>
<keyword evidence="7" id="KW-1185">Reference proteome</keyword>
<dbReference type="Pfam" id="PF08424">
    <property type="entry name" value="NRDE-2"/>
    <property type="match status" value="1"/>
</dbReference>
<protein>
    <submittedName>
        <fullName evidence="6">Nuclear exosome regulator NRDE2</fullName>
    </submittedName>
</protein>
<feature type="repeat" description="ANK" evidence="4">
    <location>
        <begin position="204"/>
        <end position="240"/>
    </location>
</feature>
<evidence type="ECO:0000256" key="4">
    <source>
        <dbReference type="PROSITE-ProRule" id="PRU00023"/>
    </source>
</evidence>
<evidence type="ECO:0000256" key="3">
    <source>
        <dbReference type="ARBA" id="ARBA00023242"/>
    </source>
</evidence>
<dbReference type="SUPFAM" id="SSF48452">
    <property type="entry name" value="TPR-like"/>
    <property type="match status" value="1"/>
</dbReference>
<dbReference type="AlphaFoldDB" id="A0AAD9QU83"/>
<proteinExistence type="inferred from homology"/>
<evidence type="ECO:0000313" key="6">
    <source>
        <dbReference type="EMBL" id="KAK2567480.1"/>
    </source>
</evidence>
<reference evidence="6" key="1">
    <citation type="journal article" date="2023" name="G3 (Bethesda)">
        <title>Whole genome assembly and annotation of the endangered Caribbean coral Acropora cervicornis.</title>
        <authorList>
            <person name="Selwyn J.D."/>
            <person name="Vollmer S.V."/>
        </authorList>
    </citation>
    <scope>NUCLEOTIDE SEQUENCE</scope>
    <source>
        <strain evidence="6">K2</strain>
    </source>
</reference>
<feature type="compositionally biased region" description="Basic and acidic residues" evidence="5">
    <location>
        <begin position="411"/>
        <end position="431"/>
    </location>
</feature>
<dbReference type="Gene3D" id="1.25.40.20">
    <property type="entry name" value="Ankyrin repeat-containing domain"/>
    <property type="match status" value="1"/>
</dbReference>
<reference evidence="6" key="2">
    <citation type="journal article" date="2023" name="Science">
        <title>Genomic signatures of disease resistance in endangered staghorn corals.</title>
        <authorList>
            <person name="Vollmer S.V."/>
            <person name="Selwyn J.D."/>
            <person name="Despard B.A."/>
            <person name="Roesel C.L."/>
        </authorList>
    </citation>
    <scope>NUCLEOTIDE SEQUENCE</scope>
    <source>
        <strain evidence="6">K2</strain>
    </source>
</reference>
<dbReference type="InterPro" id="IPR036770">
    <property type="entry name" value="Ankyrin_rpt-contain_sf"/>
</dbReference>
<keyword evidence="4" id="KW-0040">ANK repeat</keyword>
<feature type="region of interest" description="Disordered" evidence="5">
    <location>
        <begin position="35"/>
        <end position="96"/>
    </location>
</feature>
<feature type="compositionally biased region" description="Basic residues" evidence="5">
    <location>
        <begin position="466"/>
        <end position="487"/>
    </location>
</feature>
<feature type="compositionally biased region" description="Basic and acidic residues" evidence="5">
    <location>
        <begin position="448"/>
        <end position="465"/>
    </location>
</feature>
<dbReference type="Gene3D" id="1.25.40.10">
    <property type="entry name" value="Tetratricopeptide repeat domain"/>
    <property type="match status" value="1"/>
</dbReference>
<dbReference type="InterPro" id="IPR013633">
    <property type="entry name" value="NRDE-2"/>
</dbReference>
<dbReference type="SUPFAM" id="SSF48403">
    <property type="entry name" value="Ankyrin repeat"/>
    <property type="match status" value="1"/>
</dbReference>
<dbReference type="EMBL" id="JARQWQ010000014">
    <property type="protein sequence ID" value="KAK2567480.1"/>
    <property type="molecule type" value="Genomic_DNA"/>
</dbReference>
<sequence length="1102" mass="125369">MDSPQQQRKLVRRGAPSKAISHYHLSAVIQHGGKAVLPDSSNNQCDSGFGDDEELRSGSLESDAEDSIRSVEEKTQNLTIDDPNTNIRHSSPDSSSYEELARNEELLLNYAQQNDSRYLLAQDPVRHLLFAQDVDGDTALHLSIINMKPKETDSIISVAPYIELLDIYNHLRQAPLHLAAITRQPAAMRRLLEAGASPDIPDRKGRTPLHLACEQGDFDCVKEIVRPLLESRWSEETKDRVYNMLHERDYEGFTALHSAVFKNNIQIVTYLVSLGADVNAQDGKSGRSPLHHAVEVRNLSMINCLLLECQADPDVMTFDEITPLHIAAGRGMESVVALLLAAGANLNLTNYEGESPFDVAGSAQIRRMVSCQLPSCHLHTQFQFFPKYFAEDDQQQWLRNESYKGVISESKISDTEQGKRSRSSPEEESCNKRSHPCIASSDQESDILDIKETQKKPTNYDEYNSRHHKDKKKHKQKKKHKHKHRKSGIKEQTARDDGKPDTIWLEEANVAPEKAFRLHRKPDLENRMYNSLYRLDIALYKLKSNVMCLGLGKHQVIELFEKKGAKKKKIGSEAMRYWNMSDVQSAENSDAISTMLFGNKNSNQSVDSGTDSKEYISLRTGEHKKGTECPSSGLGGVTDSYDSNTLTKTAELNKFLRENPHDISSWLELASFQEEVVQTEDYVKTSFTATGRERRKASTRTVIEKKIAVFEKALQQNPNSLELIVAHLNLCGEIMDAEELLEKWKKVSFLHPNNTLLWRHYLIFMQSRFSLFSFGKVETVYGKCFSTLSSIKEGTFTSHHAVGNLEVEMLDLFLLHCQFARQSGHTEKAIACLQAMVEFGEEGARGWKTWMARNNEVGPPEVLCDFKKIFRLVSVNVKEGNVSSDVEEDEIPIHKDQSLWKNWLKVEFSRERKQLFPWQPDRQAGQTEEDCDDPERLVLFDDISSSLFKIKDPTNKLKLVLSFLSFLGIPVPCLSSSTSVDVQRFLQMSLENASQILEPNKPLSSQFLGLWQSYHWESGIFCEEQQWHTSDVLNFARNVFVQSLPVFSGKGRSLLMVSWLWFEFQLTQKAESPTVAGKMYKDVRKLAKCLLKQLENRFVMKV</sequence>
<feature type="repeat" description="ANK" evidence="4">
    <location>
        <begin position="319"/>
        <end position="351"/>
    </location>
</feature>
<dbReference type="PANTHER" id="PTHR13471:SF0">
    <property type="entry name" value="NUCLEAR EXOSOME REGULATOR NRDE2"/>
    <property type="match status" value="1"/>
</dbReference>
<dbReference type="Pfam" id="PF12796">
    <property type="entry name" value="Ank_2"/>
    <property type="match status" value="2"/>
</dbReference>
<dbReference type="GO" id="GO:1902369">
    <property type="term" value="P:negative regulation of RNA catabolic process"/>
    <property type="evidence" value="ECO:0007669"/>
    <property type="project" value="TreeGrafter"/>
</dbReference>
<dbReference type="SMART" id="SM00248">
    <property type="entry name" value="ANK"/>
    <property type="match status" value="6"/>
</dbReference>
<feature type="repeat" description="ANK" evidence="4">
    <location>
        <begin position="171"/>
        <end position="203"/>
    </location>
</feature>
<evidence type="ECO:0000313" key="7">
    <source>
        <dbReference type="Proteomes" id="UP001249851"/>
    </source>
</evidence>
<accession>A0AAD9QU83</accession>
<evidence type="ECO:0000256" key="2">
    <source>
        <dbReference type="ARBA" id="ARBA00009265"/>
    </source>
</evidence>
<evidence type="ECO:0000256" key="1">
    <source>
        <dbReference type="ARBA" id="ARBA00004123"/>
    </source>
</evidence>
<feature type="compositionally biased region" description="Basic and acidic residues" evidence="5">
    <location>
        <begin position="488"/>
        <end position="498"/>
    </location>
</feature>
<gene>
    <name evidence="6" type="ORF">P5673_008303</name>
</gene>
<keyword evidence="3" id="KW-0539">Nucleus</keyword>
<feature type="compositionally biased region" description="Polar residues" evidence="5">
    <location>
        <begin position="76"/>
        <end position="95"/>
    </location>
</feature>
<dbReference type="PRINTS" id="PR01415">
    <property type="entry name" value="ANKYRIN"/>
</dbReference>
<dbReference type="GO" id="GO:0031048">
    <property type="term" value="P:regulatory ncRNA-mediated heterochromatin formation"/>
    <property type="evidence" value="ECO:0007669"/>
    <property type="project" value="TreeGrafter"/>
</dbReference>